<name>A0ACC1T4X0_9APHY</name>
<dbReference type="EMBL" id="JANHOG010000550">
    <property type="protein sequence ID" value="KAJ3553347.1"/>
    <property type="molecule type" value="Genomic_DNA"/>
</dbReference>
<accession>A0ACC1T4X0</accession>
<proteinExistence type="predicted"/>
<evidence type="ECO:0000313" key="1">
    <source>
        <dbReference type="EMBL" id="KAJ3553347.1"/>
    </source>
</evidence>
<dbReference type="Proteomes" id="UP001148662">
    <property type="component" value="Unassembled WGS sequence"/>
</dbReference>
<reference evidence="1" key="1">
    <citation type="submission" date="2022-07" db="EMBL/GenBank/DDBJ databases">
        <title>Genome Sequence of Phlebia brevispora.</title>
        <authorList>
            <person name="Buettner E."/>
        </authorList>
    </citation>
    <scope>NUCLEOTIDE SEQUENCE</scope>
    <source>
        <strain evidence="1">MPL23</strain>
    </source>
</reference>
<gene>
    <name evidence="1" type="ORF">NM688_g3664</name>
</gene>
<evidence type="ECO:0000313" key="2">
    <source>
        <dbReference type="Proteomes" id="UP001148662"/>
    </source>
</evidence>
<organism evidence="1 2">
    <name type="scientific">Phlebia brevispora</name>
    <dbReference type="NCBI Taxonomy" id="194682"/>
    <lineage>
        <taxon>Eukaryota</taxon>
        <taxon>Fungi</taxon>
        <taxon>Dikarya</taxon>
        <taxon>Basidiomycota</taxon>
        <taxon>Agaricomycotina</taxon>
        <taxon>Agaricomycetes</taxon>
        <taxon>Polyporales</taxon>
        <taxon>Meruliaceae</taxon>
        <taxon>Phlebia</taxon>
    </lineage>
</organism>
<keyword evidence="2" id="KW-1185">Reference proteome</keyword>
<comment type="caution">
    <text evidence="1">The sequence shown here is derived from an EMBL/GenBank/DDBJ whole genome shotgun (WGS) entry which is preliminary data.</text>
</comment>
<protein>
    <submittedName>
        <fullName evidence="1">Uncharacterized protein</fullName>
    </submittedName>
</protein>
<sequence length="543" mass="59845">MVSAYLADALRDPTSEIKELYATHDPSKDFVQLVVNHFSKVFSSDAAFEEIPILRVQNSPLSYRDRSLVRFRAMVQDTSPSSEMYLQRIGEGTPGGWGIHAEAHTAASSAINYSDLRECNVLWAVSVPGESHWCSEELDGVAQEATPSLPSTDRAHKYPTPGSTHVGVQVKIYDNSCAEKLRSTDIATFVGILTREPLALDDESSSEVPTLHVLFARIHDKASLSRPYPQASVDIPTIRSELIDWIAEESLGSDREAAEWVLLASIARVESRNPPLLPPSITLSHFPSPPIPSSAPSNEAPLPPTDSPTLSHVLSQLLPLSSTLPLSLELFNKVPFAPESKDEDLHSGVLQLPKGSVLLVTEGGIREGKLVERGLTNIGVLQEVMTSQSLAYVFPFSRFSFPTDIECIILTEGKKSTFFKTDLSVPFRPNSNSPEDVSRLYKGPDTISLPAPEKLAAFRSLIVGAQQGKVRVGKETSEGMQYIQQEFVRDRQQDQSVTSDDLIRRMTVAKLYALSLHEEELTVDTWERAKACDERRKARVNAA</sequence>